<reference evidence="1 2" key="2">
    <citation type="journal article" date="2017" name="Genome Announc.">
        <title>Draft genome sequence of Aquitalea magnusonii strain H3, a plant growth-promoting bacterium of duckweed Lemna minor.</title>
        <authorList>
            <person name="Ishizawa H."/>
            <person name="Kuroda M."/>
            <person name="Ike M."/>
        </authorList>
    </citation>
    <scope>NUCLEOTIDE SEQUENCE [LARGE SCALE GENOMIC DNA]</scope>
    <source>
        <strain evidence="1 2">H3</strain>
    </source>
</reference>
<dbReference type="EMBL" id="AP018823">
    <property type="protein sequence ID" value="BBF86651.1"/>
    <property type="molecule type" value="Genomic_DNA"/>
</dbReference>
<dbReference type="KEGG" id="amah:DLM_3053"/>
<proteinExistence type="predicted"/>
<reference evidence="2" key="3">
    <citation type="journal article" date="2017" name="Plant Physiol. Biochem.">
        <title>Differential oxidative and antioxidative response of duckweed Lemna minor toward plant growth promoting/inhibiting bacteria.</title>
        <authorList>
            <person name="Ishizawa H."/>
            <person name="Kuroda M."/>
            <person name="Morikawa M."/>
            <person name="Ike M."/>
        </authorList>
    </citation>
    <scope>NUCLEOTIDE SEQUENCE [LARGE SCALE GENOMIC DNA]</scope>
    <source>
        <strain evidence="2">H3</strain>
    </source>
</reference>
<organism evidence="1 2">
    <name type="scientific">Aquitalea magnusonii</name>
    <dbReference type="NCBI Taxonomy" id="332411"/>
    <lineage>
        <taxon>Bacteria</taxon>
        <taxon>Pseudomonadati</taxon>
        <taxon>Pseudomonadota</taxon>
        <taxon>Betaproteobacteria</taxon>
        <taxon>Neisseriales</taxon>
        <taxon>Chromobacteriaceae</taxon>
        <taxon>Aquitalea</taxon>
    </lineage>
</organism>
<dbReference type="AlphaFoldDB" id="A0A3G9GK99"/>
<evidence type="ECO:0000313" key="2">
    <source>
        <dbReference type="Proteomes" id="UP000198290"/>
    </source>
</evidence>
<protein>
    <submittedName>
        <fullName evidence="1">Uncharacterized protein</fullName>
    </submittedName>
</protein>
<gene>
    <name evidence="1" type="ORF">DLM_3053</name>
</gene>
<reference evidence="2" key="1">
    <citation type="journal article" date="2017" name="Biotechnol. Biofuels">
        <title>Evaluation of environmental bacterial communities as a factor affecting the growth of duckweed Lemna minor.</title>
        <authorList>
            <person name="Ishizawa H."/>
            <person name="Kuroda M."/>
            <person name="Morikawa M."/>
            <person name="Ike M."/>
        </authorList>
    </citation>
    <scope>NUCLEOTIDE SEQUENCE [LARGE SCALE GENOMIC DNA]</scope>
    <source>
        <strain evidence="2">H3</strain>
    </source>
</reference>
<keyword evidence="2" id="KW-1185">Reference proteome</keyword>
<name>A0A3G9GK99_9NEIS</name>
<accession>A0A3G9GK99</accession>
<sequence length="49" mass="5414">MEGQLMMTALPQLSPRDALIQVLLWPGNRHAKLAPQIGCGLYGCHWAIN</sequence>
<evidence type="ECO:0000313" key="1">
    <source>
        <dbReference type="EMBL" id="BBF86651.1"/>
    </source>
</evidence>
<dbReference type="Proteomes" id="UP000198290">
    <property type="component" value="Chromosome"/>
</dbReference>